<dbReference type="AlphaFoldDB" id="A0A1B2DIV3"/>
<protein>
    <submittedName>
        <fullName evidence="1">Uncharacterized protein</fullName>
    </submittedName>
</protein>
<dbReference type="EMBL" id="CP016808">
    <property type="protein sequence ID" value="ANY67631.1"/>
    <property type="molecule type" value="Genomic_DNA"/>
</dbReference>
<organism evidence="1">
    <name type="scientific">Paenibacillus sp. BIHB 4019</name>
    <dbReference type="NCBI Taxonomy" id="1870819"/>
    <lineage>
        <taxon>Bacteria</taxon>
        <taxon>Bacillati</taxon>
        <taxon>Bacillota</taxon>
        <taxon>Bacilli</taxon>
        <taxon>Bacillales</taxon>
        <taxon>Paenibacillaceae</taxon>
        <taxon>Paenibacillus</taxon>
    </lineage>
</organism>
<accession>A0A1B2DIV3</accession>
<dbReference type="RefSeq" id="WP_099518817.1">
    <property type="nucleotide sequence ID" value="NZ_CP016808.1"/>
</dbReference>
<evidence type="ECO:0000313" key="1">
    <source>
        <dbReference type="EMBL" id="ANY67631.1"/>
    </source>
</evidence>
<proteinExistence type="predicted"/>
<reference evidence="1" key="1">
    <citation type="submission" date="2016-08" db="EMBL/GenBank/DDBJ databases">
        <title>Complete Genome Seqeunce of Paenibacillus sp. BIHB 4019 from tea rhizoplane.</title>
        <authorList>
            <person name="Thakur R."/>
            <person name="Swarnkar M.K."/>
            <person name="Gulati A."/>
        </authorList>
    </citation>
    <scope>NUCLEOTIDE SEQUENCE [LARGE SCALE GENOMIC DNA]</scope>
    <source>
        <strain evidence="1">BIHB4019</strain>
    </source>
</reference>
<sequence>MLRSIFETETLEQLNEVIQAAPVMDELRELLIAEYHRLFHYANIKQWNELVRVCEALAITGWGTSLTPVEAVAEKWISGSFYTELRTRTFKQIEGSCKGWSKRQDSFVIHEGSDNTDYGIAAFASQRNLLPKNPLRLVRSGNYQLSAKPFINSLSELRSALDEHMRQQLYGDSFSYIGISCFFSHHDDAERTLQYEYFHEQNDVPAGFEQGYYIKPKFAVGKLASRKGELKLEVTRHFTRAEGELSLQEQQQLFKADLLVIVDLLEEKLRKKKLSYRVDLLREDLIDILEKWTTRGNAT</sequence>
<gene>
    <name evidence="1" type="ORF">BBD42_14955</name>
</gene>
<name>A0A1B2DIV3_9BACL</name>